<dbReference type="AlphaFoldDB" id="A0A6M3JRH0"/>
<evidence type="ECO:0000313" key="3">
    <source>
        <dbReference type="EMBL" id="QJA88479.1"/>
    </source>
</evidence>
<evidence type="ECO:0000313" key="2">
    <source>
        <dbReference type="EMBL" id="QJA71741.1"/>
    </source>
</evidence>
<protein>
    <submittedName>
        <fullName evidence="2">Uncharacterized protein</fullName>
    </submittedName>
</protein>
<feature type="region of interest" description="Disordered" evidence="1">
    <location>
        <begin position="36"/>
        <end position="59"/>
    </location>
</feature>
<gene>
    <name evidence="2" type="ORF">MM415A03066_0006</name>
    <name evidence="3" type="ORF">MM415B02756_0010</name>
</gene>
<sequence length="59" mass="6537">MLPITVNEADWREVALEYARENVILKVRLAAVVRAKVEAGETETTSPDLPTEDPVEGED</sequence>
<evidence type="ECO:0000256" key="1">
    <source>
        <dbReference type="SAM" id="MobiDB-lite"/>
    </source>
</evidence>
<accession>A0A6M3JRH0</accession>
<name>A0A6M3JRH0_9ZZZZ</name>
<reference evidence="2" key="1">
    <citation type="submission" date="2020-03" db="EMBL/GenBank/DDBJ databases">
        <title>The deep terrestrial virosphere.</title>
        <authorList>
            <person name="Holmfeldt K."/>
            <person name="Nilsson E."/>
            <person name="Simone D."/>
            <person name="Lopez-Fernandez M."/>
            <person name="Wu X."/>
            <person name="de Brujin I."/>
            <person name="Lundin D."/>
            <person name="Andersson A."/>
            <person name="Bertilsson S."/>
            <person name="Dopson M."/>
        </authorList>
    </citation>
    <scope>NUCLEOTIDE SEQUENCE</scope>
    <source>
        <strain evidence="2">MM415A03066</strain>
        <strain evidence="3">MM415B02756</strain>
    </source>
</reference>
<dbReference type="EMBL" id="MT142781">
    <property type="protein sequence ID" value="QJA88479.1"/>
    <property type="molecule type" value="Genomic_DNA"/>
</dbReference>
<organism evidence="2">
    <name type="scientific">viral metagenome</name>
    <dbReference type="NCBI Taxonomy" id="1070528"/>
    <lineage>
        <taxon>unclassified sequences</taxon>
        <taxon>metagenomes</taxon>
        <taxon>organismal metagenomes</taxon>
    </lineage>
</organism>
<feature type="compositionally biased region" description="Acidic residues" evidence="1">
    <location>
        <begin position="50"/>
        <end position="59"/>
    </location>
</feature>
<dbReference type="EMBL" id="MT141896">
    <property type="protein sequence ID" value="QJA71741.1"/>
    <property type="molecule type" value="Genomic_DNA"/>
</dbReference>
<proteinExistence type="predicted"/>